<dbReference type="PROSITE" id="PS51726">
    <property type="entry name" value="MYST_HAT"/>
    <property type="match status" value="1"/>
</dbReference>
<keyword evidence="29" id="KW-1185">Reference proteome</keyword>
<evidence type="ECO:0000256" key="24">
    <source>
        <dbReference type="PROSITE-ProRule" id="PRU01143"/>
    </source>
</evidence>
<evidence type="ECO:0000256" key="17">
    <source>
        <dbReference type="ARBA" id="ARBA00023015"/>
    </source>
</evidence>
<dbReference type="EMBL" id="DYDO01000006">
    <property type="protein sequence ID" value="DBA22258.1"/>
    <property type="molecule type" value="Genomic_DNA"/>
</dbReference>
<dbReference type="GO" id="GO:0036409">
    <property type="term" value="C:histone H3-K14 acetyltransferase complex"/>
    <property type="evidence" value="ECO:0007669"/>
    <property type="project" value="UniProtKB-ARBA"/>
</dbReference>
<dbReference type="FunFam" id="3.40.630.30:FF:000001">
    <property type="entry name" value="Histone acetyltransferase"/>
    <property type="match status" value="1"/>
</dbReference>
<dbReference type="GO" id="GO:0006357">
    <property type="term" value="P:regulation of transcription by RNA polymerase II"/>
    <property type="evidence" value="ECO:0007669"/>
    <property type="project" value="TreeGrafter"/>
</dbReference>
<feature type="compositionally biased region" description="Basic and acidic residues" evidence="26">
    <location>
        <begin position="199"/>
        <end position="208"/>
    </location>
</feature>
<keyword evidence="13" id="KW-0862">Zinc</keyword>
<keyword evidence="10" id="KW-0479">Metal-binding</keyword>
<dbReference type="InterPro" id="IPR040706">
    <property type="entry name" value="Zf-MYST"/>
</dbReference>
<keyword evidence="12 24" id="KW-0863">Zinc-finger</keyword>
<dbReference type="GO" id="GO:0010485">
    <property type="term" value="F:histone H4 acetyltransferase activity"/>
    <property type="evidence" value="ECO:0007669"/>
    <property type="project" value="TreeGrafter"/>
</dbReference>
<evidence type="ECO:0000256" key="3">
    <source>
        <dbReference type="ARBA" id="ARBA00004584"/>
    </source>
</evidence>
<protein>
    <recommendedName>
        <fullName evidence="25">Histone acetyltransferase</fullName>
        <ecNumber evidence="25">2.3.1.48</ecNumber>
    </recommendedName>
</protein>
<keyword evidence="6" id="KW-1017">Isopeptide bond</keyword>
<dbReference type="GO" id="GO:0008270">
    <property type="term" value="F:zinc ion binding"/>
    <property type="evidence" value="ECO:0007669"/>
    <property type="project" value="UniProtKB-KW"/>
</dbReference>
<keyword evidence="7" id="KW-0597">Phosphoprotein</keyword>
<evidence type="ECO:0000256" key="9">
    <source>
        <dbReference type="ARBA" id="ARBA00022705"/>
    </source>
</evidence>
<keyword evidence="8" id="KW-0808">Transferase</keyword>
<evidence type="ECO:0000313" key="28">
    <source>
        <dbReference type="EMBL" id="DBA22258.1"/>
    </source>
</evidence>
<dbReference type="FunFam" id="3.30.60.60:FF:000001">
    <property type="entry name" value="Histone acetyltransferase"/>
    <property type="match status" value="1"/>
</dbReference>
<dbReference type="Pfam" id="PF17772">
    <property type="entry name" value="zf-MYST"/>
    <property type="match status" value="1"/>
</dbReference>
<feature type="compositionally biased region" description="Polar residues" evidence="26">
    <location>
        <begin position="43"/>
        <end position="57"/>
    </location>
</feature>
<evidence type="ECO:0000256" key="2">
    <source>
        <dbReference type="ARBA" id="ARBA00004514"/>
    </source>
</evidence>
<evidence type="ECO:0000256" key="21">
    <source>
        <dbReference type="ARBA" id="ARBA00023315"/>
    </source>
</evidence>
<feature type="compositionally biased region" description="Low complexity" evidence="26">
    <location>
        <begin position="75"/>
        <end position="86"/>
    </location>
</feature>
<dbReference type="Gene3D" id="3.40.630.30">
    <property type="match status" value="1"/>
</dbReference>
<dbReference type="GO" id="GO:0045935">
    <property type="term" value="P:positive regulation of nucleobase-containing compound metabolic process"/>
    <property type="evidence" value="ECO:0007669"/>
    <property type="project" value="UniProtKB-ARBA"/>
</dbReference>
<evidence type="ECO:0000256" key="4">
    <source>
        <dbReference type="ARBA" id="ARBA00010107"/>
    </source>
</evidence>
<dbReference type="GO" id="GO:0036408">
    <property type="term" value="F:histone H3K14 acetyltransferase activity"/>
    <property type="evidence" value="ECO:0007669"/>
    <property type="project" value="UniProtKB-ARBA"/>
</dbReference>
<dbReference type="SUPFAM" id="SSF103637">
    <property type="entry name" value="CCHHC domain"/>
    <property type="match status" value="1"/>
</dbReference>
<dbReference type="InterPro" id="IPR016181">
    <property type="entry name" value="Acyl_CoA_acyltransferase"/>
</dbReference>
<evidence type="ECO:0000256" key="20">
    <source>
        <dbReference type="ARBA" id="ARBA00023242"/>
    </source>
</evidence>
<evidence type="ECO:0000256" key="15">
    <source>
        <dbReference type="ARBA" id="ARBA00022853"/>
    </source>
</evidence>
<dbReference type="InterPro" id="IPR036388">
    <property type="entry name" value="WH-like_DNA-bd_sf"/>
</dbReference>
<accession>A0AAV3A6L8</accession>
<evidence type="ECO:0000256" key="18">
    <source>
        <dbReference type="ARBA" id="ARBA00023163"/>
    </source>
</evidence>
<keyword evidence="17" id="KW-0805">Transcription regulation</keyword>
<feature type="active site" description="Proton donor/acceptor" evidence="23">
    <location>
        <position position="455"/>
    </location>
</feature>
<evidence type="ECO:0000256" key="25">
    <source>
        <dbReference type="RuleBase" id="RU361211"/>
    </source>
</evidence>
<dbReference type="PROSITE" id="PS51802">
    <property type="entry name" value="ZF_CCHHC"/>
    <property type="match status" value="1"/>
</dbReference>
<dbReference type="PANTHER" id="PTHR10615:SF161">
    <property type="entry name" value="HISTONE ACETYLTRANSFERASE KAT7"/>
    <property type="match status" value="1"/>
</dbReference>
<evidence type="ECO:0000256" key="26">
    <source>
        <dbReference type="SAM" id="MobiDB-lite"/>
    </source>
</evidence>
<organism evidence="28 29">
    <name type="scientific">Pyxicephalus adspersus</name>
    <name type="common">African bullfrog</name>
    <dbReference type="NCBI Taxonomy" id="30357"/>
    <lineage>
        <taxon>Eukaryota</taxon>
        <taxon>Metazoa</taxon>
        <taxon>Chordata</taxon>
        <taxon>Craniata</taxon>
        <taxon>Vertebrata</taxon>
        <taxon>Euteleostomi</taxon>
        <taxon>Amphibia</taxon>
        <taxon>Batrachia</taxon>
        <taxon>Anura</taxon>
        <taxon>Neobatrachia</taxon>
        <taxon>Ranoidea</taxon>
        <taxon>Pyxicephalidae</taxon>
        <taxon>Pyxicephalinae</taxon>
        <taxon>Pyxicephalus</taxon>
    </lineage>
</organism>
<evidence type="ECO:0000259" key="27">
    <source>
        <dbReference type="PROSITE" id="PS51726"/>
    </source>
</evidence>
<keyword evidence="18" id="KW-0804">Transcription</keyword>
<name>A0AAV3A6L8_PYXAD</name>
<dbReference type="InterPro" id="IPR050603">
    <property type="entry name" value="MYST_HAT"/>
</dbReference>
<dbReference type="Gene3D" id="4.10.320.30">
    <property type="match status" value="1"/>
</dbReference>
<keyword evidence="14" id="KW-0832">Ubl conjugation</keyword>
<keyword evidence="22" id="KW-0137">Centromere</keyword>
<dbReference type="GO" id="GO:0006281">
    <property type="term" value="P:DNA repair"/>
    <property type="evidence" value="ECO:0007669"/>
    <property type="project" value="UniProtKB-KW"/>
</dbReference>
<dbReference type="Proteomes" id="UP001181693">
    <property type="component" value="Unassembled WGS sequence"/>
</dbReference>
<comment type="caution">
    <text evidence="28">The sequence shown here is derived from an EMBL/GenBank/DDBJ whole genome shotgun (WGS) entry which is preliminary data.</text>
</comment>
<evidence type="ECO:0000256" key="19">
    <source>
        <dbReference type="ARBA" id="ARBA00023204"/>
    </source>
</evidence>
<dbReference type="Pfam" id="PF01530">
    <property type="entry name" value="zf-C2HC"/>
    <property type="match status" value="1"/>
</dbReference>
<comment type="catalytic activity">
    <reaction evidence="25">
        <text>L-lysyl-[protein] + acetyl-CoA = N(6)-acetyl-L-lysyl-[protein] + CoA + H(+)</text>
        <dbReference type="Rhea" id="RHEA:45948"/>
        <dbReference type="Rhea" id="RHEA-COMP:9752"/>
        <dbReference type="Rhea" id="RHEA-COMP:10731"/>
        <dbReference type="ChEBI" id="CHEBI:15378"/>
        <dbReference type="ChEBI" id="CHEBI:29969"/>
        <dbReference type="ChEBI" id="CHEBI:57287"/>
        <dbReference type="ChEBI" id="CHEBI:57288"/>
        <dbReference type="ChEBI" id="CHEBI:61930"/>
        <dbReference type="EC" id="2.3.1.48"/>
    </reaction>
</comment>
<dbReference type="FunFam" id="4.10.320.30:FF:000002">
    <property type="entry name" value="Histone acetyltransferase"/>
    <property type="match status" value="1"/>
</dbReference>
<gene>
    <name evidence="28" type="ORF">GDO54_013299</name>
</gene>
<dbReference type="SUPFAM" id="SSF55729">
    <property type="entry name" value="Acyl-CoA N-acyltransferases (Nat)"/>
    <property type="match status" value="1"/>
</dbReference>
<dbReference type="Pfam" id="PF01853">
    <property type="entry name" value="MOZ_SAS"/>
    <property type="match status" value="1"/>
</dbReference>
<proteinExistence type="inferred from homology"/>
<dbReference type="FunFam" id="1.10.10.10:FF:000092">
    <property type="entry name" value="Histone acetyltransferase"/>
    <property type="match status" value="1"/>
</dbReference>
<feature type="compositionally biased region" description="Basic and acidic residues" evidence="26">
    <location>
        <begin position="183"/>
        <end position="192"/>
    </location>
</feature>
<keyword evidence="5" id="KW-0963">Cytoplasm</keyword>
<keyword evidence="21" id="KW-0012">Acyltransferase</keyword>
<evidence type="ECO:0000256" key="7">
    <source>
        <dbReference type="ARBA" id="ARBA00022553"/>
    </source>
</evidence>
<keyword evidence="11" id="KW-0227">DNA damage</keyword>
<evidence type="ECO:0000256" key="14">
    <source>
        <dbReference type="ARBA" id="ARBA00022843"/>
    </source>
</evidence>
<feature type="region of interest" description="Disordered" evidence="26">
    <location>
        <begin position="183"/>
        <end position="208"/>
    </location>
</feature>
<sequence length="558" mass="64665">MPRRKRNAGSSSDGTEDSDFSTDMEHTDSSESDGNSRGPARITRSTARLSQSSQDAKNTGDHDESPPRTPTGNAPSSESDIDISSPNASHDESIAKDMSMKDSGSDLSHRPKRRRFHESYNFNMKCPTPGCNSLGHLTGKHERHFSISGCPLYHNLSADECKNCDEFQVRAQSRDKQVEERMLSHRQDDNNRHSTRHQAPTERQLRYKEKVTELRKKRNSGLTKEQKEKYMEHRQTYGNTREPLLENLTSEYDLELFRRAQARASEDLEKLRLQGQITEGSNMIKTIVFGRYELDTWYHSPYPEEYARLGRLYMCEFCLKYMKSQTILRRHMAKCVWKHPPGDEIYRKGAISVFEVDGKKNKIYCQNLCLLAKLFLDHKTLYYDVEPFLFYVMTEADHTGCHLIGYFSKEKNSFLNYNVSCILTMPQYMRQGYGKMLIDFSYLLSKVEEKVGSPERPLSDLGLISYRSYWKEVLLRYLHTFQGKEISIKEISQETAVNPVDIVSTLQALQMLKYWKGKHLVLKRQDLIDEWVAKEAKRSNSNKIMDPSCLKWTPPKGT</sequence>
<evidence type="ECO:0000256" key="6">
    <source>
        <dbReference type="ARBA" id="ARBA00022499"/>
    </source>
</evidence>
<evidence type="ECO:0000256" key="8">
    <source>
        <dbReference type="ARBA" id="ARBA00022679"/>
    </source>
</evidence>
<dbReference type="GO" id="GO:0000775">
    <property type="term" value="C:chromosome, centromeric region"/>
    <property type="evidence" value="ECO:0007669"/>
    <property type="project" value="UniProtKB-SubCell"/>
</dbReference>
<evidence type="ECO:0000256" key="16">
    <source>
        <dbReference type="ARBA" id="ARBA00022990"/>
    </source>
</evidence>
<keyword evidence="19" id="KW-0234">DNA repair</keyword>
<evidence type="ECO:0000256" key="13">
    <source>
        <dbReference type="ARBA" id="ARBA00022833"/>
    </source>
</evidence>
<dbReference type="GO" id="GO:1902035">
    <property type="term" value="P:positive regulation of hematopoietic stem cell proliferation"/>
    <property type="evidence" value="ECO:0007669"/>
    <property type="project" value="UniProtKB-ARBA"/>
</dbReference>
<dbReference type="InterPro" id="IPR002717">
    <property type="entry name" value="HAT_MYST-type"/>
</dbReference>
<evidence type="ECO:0000256" key="10">
    <source>
        <dbReference type="ARBA" id="ARBA00022723"/>
    </source>
</evidence>
<keyword evidence="9" id="KW-0235">DNA replication</keyword>
<evidence type="ECO:0000256" key="22">
    <source>
        <dbReference type="ARBA" id="ARBA00023328"/>
    </source>
</evidence>
<evidence type="ECO:0000256" key="1">
    <source>
        <dbReference type="ARBA" id="ARBA00004123"/>
    </source>
</evidence>
<dbReference type="GO" id="GO:0006260">
    <property type="term" value="P:DNA replication"/>
    <property type="evidence" value="ECO:0007669"/>
    <property type="project" value="UniProtKB-KW"/>
</dbReference>
<dbReference type="GO" id="GO:0003712">
    <property type="term" value="F:transcription coregulator activity"/>
    <property type="evidence" value="ECO:0007669"/>
    <property type="project" value="TreeGrafter"/>
</dbReference>
<dbReference type="Gene3D" id="3.30.60.60">
    <property type="entry name" value="N-acetyl transferase-like"/>
    <property type="match status" value="1"/>
</dbReference>
<reference evidence="28" key="1">
    <citation type="thesis" date="2020" institute="ProQuest LLC" country="789 East Eisenhower Parkway, Ann Arbor, MI, USA">
        <title>Comparative Genomics and Chromosome Evolution.</title>
        <authorList>
            <person name="Mudd A.B."/>
        </authorList>
    </citation>
    <scope>NUCLEOTIDE SEQUENCE</scope>
    <source>
        <strain evidence="28">1538</strain>
        <tissue evidence="28">Blood</tissue>
    </source>
</reference>
<dbReference type="AlphaFoldDB" id="A0AAV3A6L8"/>
<dbReference type="GO" id="GO:0045815">
    <property type="term" value="P:transcription initiation-coupled chromatin remodeling"/>
    <property type="evidence" value="ECO:0007669"/>
    <property type="project" value="UniProtKB-ARBA"/>
</dbReference>
<keyword evidence="15" id="KW-0156">Chromatin regulator</keyword>
<dbReference type="InterPro" id="IPR036060">
    <property type="entry name" value="Znf_C2H2C_sf"/>
</dbReference>
<dbReference type="GO" id="GO:0005829">
    <property type="term" value="C:cytosol"/>
    <property type="evidence" value="ECO:0007669"/>
    <property type="project" value="UniProtKB-SubCell"/>
</dbReference>
<keyword evidence="20 25" id="KW-0539">Nucleus</keyword>
<evidence type="ECO:0000313" key="29">
    <source>
        <dbReference type="Proteomes" id="UP001181693"/>
    </source>
</evidence>
<evidence type="ECO:0000256" key="5">
    <source>
        <dbReference type="ARBA" id="ARBA00022490"/>
    </source>
</evidence>
<dbReference type="EC" id="2.3.1.48" evidence="25"/>
<comment type="similarity">
    <text evidence="4 25">Belongs to the MYST (SAS/MOZ) family.</text>
</comment>
<comment type="subcellular location">
    <subcellularLocation>
        <location evidence="3">Chromosome</location>
        <location evidence="3">Centromere</location>
    </subcellularLocation>
    <subcellularLocation>
        <location evidence="2">Cytoplasm</location>
        <location evidence="2">Cytosol</location>
    </subcellularLocation>
    <subcellularLocation>
        <location evidence="1 25">Nucleus</location>
    </subcellularLocation>
</comment>
<dbReference type="GO" id="GO:0003682">
    <property type="term" value="F:chromatin binding"/>
    <property type="evidence" value="ECO:0007669"/>
    <property type="project" value="TreeGrafter"/>
</dbReference>
<dbReference type="PANTHER" id="PTHR10615">
    <property type="entry name" value="HISTONE ACETYLTRANSFERASE"/>
    <property type="match status" value="1"/>
</dbReference>
<keyword evidence="16" id="KW-0007">Acetylation</keyword>
<evidence type="ECO:0000256" key="12">
    <source>
        <dbReference type="ARBA" id="ARBA00022771"/>
    </source>
</evidence>
<feature type="region of interest" description="Disordered" evidence="26">
    <location>
        <begin position="1"/>
        <end position="113"/>
    </location>
</feature>
<evidence type="ECO:0000256" key="11">
    <source>
        <dbReference type="ARBA" id="ARBA00022763"/>
    </source>
</evidence>
<dbReference type="InterPro" id="IPR002515">
    <property type="entry name" value="Znf_C2H2C"/>
</dbReference>
<feature type="compositionally biased region" description="Basic and acidic residues" evidence="26">
    <location>
        <begin position="89"/>
        <end position="109"/>
    </location>
</feature>
<evidence type="ECO:0000256" key="23">
    <source>
        <dbReference type="PIRSR" id="PIRSR602717-51"/>
    </source>
</evidence>
<feature type="domain" description="MYST-type HAT" evidence="27">
    <location>
        <begin position="279"/>
        <end position="554"/>
    </location>
</feature>
<dbReference type="Gene3D" id="1.10.10.10">
    <property type="entry name" value="Winged helix-like DNA-binding domain superfamily/Winged helix DNA-binding domain"/>
    <property type="match status" value="1"/>
</dbReference>